<reference evidence="6 7" key="1">
    <citation type="journal article" date="2016" name="Gene">
        <title>PacBio SMRT assembly of a complex multi-replicon genome reveals chlorocatechol degradative operon in a region of genome plasticity.</title>
        <authorList>
            <person name="Ricker N."/>
            <person name="Shen S.Y."/>
            <person name="Goordial J."/>
            <person name="Jin S."/>
            <person name="Fulthorpe R.R."/>
        </authorList>
    </citation>
    <scope>NUCLEOTIDE SEQUENCE [LARGE SCALE GENOMIC DNA]</scope>
    <source>
        <strain evidence="6 7">OLGA172</strain>
    </source>
</reference>
<evidence type="ECO:0000259" key="5">
    <source>
        <dbReference type="Pfam" id="PF13844"/>
    </source>
</evidence>
<keyword evidence="7" id="KW-1185">Reference proteome</keyword>
<evidence type="ECO:0000313" key="6">
    <source>
        <dbReference type="EMBL" id="ANB74369.1"/>
    </source>
</evidence>
<evidence type="ECO:0000256" key="1">
    <source>
        <dbReference type="ARBA" id="ARBA00004922"/>
    </source>
</evidence>
<gene>
    <name evidence="6" type="ORF">AYM40_19820</name>
</gene>
<name>A0A160FNN9_9BURK</name>
<proteinExistence type="predicted"/>
<dbReference type="SUPFAM" id="SSF53335">
    <property type="entry name" value="S-adenosyl-L-methionine-dependent methyltransferases"/>
    <property type="match status" value="1"/>
</dbReference>
<comment type="pathway">
    <text evidence="1">Protein modification; protein glycosylation.</text>
</comment>
<keyword evidence="4" id="KW-0802">TPR repeat</keyword>
<feature type="domain" description="O-GlcNAc transferase C-terminal" evidence="5">
    <location>
        <begin position="295"/>
        <end position="479"/>
    </location>
</feature>
<keyword evidence="3" id="KW-0677">Repeat</keyword>
<evidence type="ECO:0000256" key="2">
    <source>
        <dbReference type="ARBA" id="ARBA00022679"/>
    </source>
</evidence>
<dbReference type="InterPro" id="IPR037919">
    <property type="entry name" value="OGT"/>
</dbReference>
<evidence type="ECO:0000313" key="7">
    <source>
        <dbReference type="Proteomes" id="UP000076852"/>
    </source>
</evidence>
<keyword evidence="2" id="KW-0808">Transferase</keyword>
<evidence type="ECO:0000256" key="3">
    <source>
        <dbReference type="ARBA" id="ARBA00022737"/>
    </source>
</evidence>
<organism evidence="6 7">
    <name type="scientific">Paraburkholderia phytofirmans OLGA172</name>
    <dbReference type="NCBI Taxonomy" id="1417228"/>
    <lineage>
        <taxon>Bacteria</taxon>
        <taxon>Pseudomonadati</taxon>
        <taxon>Pseudomonadota</taxon>
        <taxon>Betaproteobacteria</taxon>
        <taxon>Burkholderiales</taxon>
        <taxon>Burkholderiaceae</taxon>
        <taxon>Paraburkholderia</taxon>
    </lineage>
</organism>
<dbReference type="KEGG" id="buz:AYM40_19820"/>
<dbReference type="InterPro" id="IPR029063">
    <property type="entry name" value="SAM-dependent_MTases_sf"/>
</dbReference>
<dbReference type="Gene3D" id="3.40.50.2000">
    <property type="entry name" value="Glycogen Phosphorylase B"/>
    <property type="match status" value="1"/>
</dbReference>
<dbReference type="InterPro" id="IPR029489">
    <property type="entry name" value="OGT/SEC/SPY_C"/>
</dbReference>
<dbReference type="STRING" id="1804984.AYM40_19820"/>
<sequence>MEFSRRQLALSKNSQFLSNAALTLQNNGAYEEAANAFKRIIDTGSDDPTLLGAALVPARFTCNWDWIESLQQKINDWYALEKFSAPREFPLTHITWCADEARNIGVTRAFVERTQPVVEPLRHNTARGALGQRIRVGYLSSDFRNHATMHLMAGLLECHDRACFEIFAYDYSRPEISVYRQRFLNAVEHHVEIHSLTDKQAAARIAEDQLDILFDLKGYTGGGRGTIMAYRPAPLQVAYLGFPGSTATPDIDYIVSDRFVTPDSSAPYYTEKFCRLPHSYQCNDRKRAVATDPGTRTAHGLPEHKLVFGAFNQAYKIDRGSFAVWLRVLQAVPNSVLWVLGNSEAANANLSREARLAGIEEARLIFAPFAMPEAHLARLQLADAVLDTLVCNGHTTTSDALWAGVPVVTAKGTHFASRVSESLLNAIDLPELVGADHSDMVRIATRIGTDAEYRIALRQRVSLNRQNSPLFDTVRFARNFETAIEMMVQAQRAGRMSGPIEVPDCRVANVQGAEAGQLNASAAFLQTTYPACPVCDGSSKTVHFADCSAHPLWHAPLPKTLEWMQCSSCGHLHSRHYWTPAGQAELSQRGRLDSATDAADRYETQRMAWTPVVDRVVNLLGGYRETMKPDNPPIWVDLKCGDGSLMTTAADYGFAVIGLDASSETINRLAPLGLNAKPYDFMGLKFDLTPDVLSMSGVLQCTPDPRAALSKAADILRPGGVLVLSVPDASSSRWRMMDQTRTNPYWTDLTLYHHFRRDQILALLDTCGFELAHFALSNRHKAEMELYAIRKAAL</sequence>
<dbReference type="Proteomes" id="UP000076852">
    <property type="component" value="Chromosome 1"/>
</dbReference>
<dbReference type="PANTHER" id="PTHR44366:SF1">
    <property type="entry name" value="UDP-N-ACETYLGLUCOSAMINE--PEPTIDE N-ACETYLGLUCOSAMINYLTRANSFERASE 110 KDA SUBUNIT"/>
    <property type="match status" value="1"/>
</dbReference>
<accession>A0A160FNN9</accession>
<dbReference type="AlphaFoldDB" id="A0A160FNN9"/>
<dbReference type="Gene3D" id="3.40.50.150">
    <property type="entry name" value="Vaccinia Virus protein VP39"/>
    <property type="match status" value="1"/>
</dbReference>
<dbReference type="CDD" id="cd02440">
    <property type="entry name" value="AdoMet_MTases"/>
    <property type="match status" value="1"/>
</dbReference>
<dbReference type="GO" id="GO:0006493">
    <property type="term" value="P:protein O-linked glycosylation"/>
    <property type="evidence" value="ECO:0007669"/>
    <property type="project" value="InterPro"/>
</dbReference>
<dbReference type="Pfam" id="PF13844">
    <property type="entry name" value="Glyco_transf_41"/>
    <property type="match status" value="2"/>
</dbReference>
<dbReference type="Pfam" id="PF13489">
    <property type="entry name" value="Methyltransf_23"/>
    <property type="match status" value="1"/>
</dbReference>
<dbReference type="EMBL" id="CP014578">
    <property type="protein sequence ID" value="ANB74369.1"/>
    <property type="molecule type" value="Genomic_DNA"/>
</dbReference>
<dbReference type="Gene3D" id="3.40.50.11380">
    <property type="match status" value="1"/>
</dbReference>
<dbReference type="PANTHER" id="PTHR44366">
    <property type="entry name" value="UDP-N-ACETYLGLUCOSAMINE--PEPTIDE N-ACETYLGLUCOSAMINYLTRANSFERASE 110 KDA SUBUNIT"/>
    <property type="match status" value="1"/>
</dbReference>
<dbReference type="GO" id="GO:0097363">
    <property type="term" value="F:protein O-acetylglucosaminyltransferase activity"/>
    <property type="evidence" value="ECO:0007669"/>
    <property type="project" value="TreeGrafter"/>
</dbReference>
<evidence type="ECO:0000256" key="4">
    <source>
        <dbReference type="ARBA" id="ARBA00022803"/>
    </source>
</evidence>
<feature type="domain" description="O-GlcNAc transferase C-terminal" evidence="5">
    <location>
        <begin position="119"/>
        <end position="287"/>
    </location>
</feature>
<protein>
    <recommendedName>
        <fullName evidence="5">O-GlcNAc transferase C-terminal domain-containing protein</fullName>
    </recommendedName>
</protein>